<dbReference type="Proteomes" id="UP000442533">
    <property type="component" value="Unassembled WGS sequence"/>
</dbReference>
<evidence type="ECO:0000313" key="2">
    <source>
        <dbReference type="EMBL" id="MTH34683.1"/>
    </source>
</evidence>
<dbReference type="OrthoDB" id="7502553at2"/>
<dbReference type="Pfam" id="PF00300">
    <property type="entry name" value="His_Phos_1"/>
    <property type="match status" value="1"/>
</dbReference>
<dbReference type="InterPro" id="IPR050275">
    <property type="entry name" value="PGM_Phosphatase"/>
</dbReference>
<sequence>MQGADAARRWGQAMAVRLLLIAAVAPAGAQFPADPPAAPGPLSRVRPLERPGQAVSSPLLRARQTAAALGLQPVIEPALAEVDFGAWRGQSPEAVLQGDPAGFARWHADPAQAPHGGESFAAMSARVIDWLARIAGQAGTLVAVSHPGPMQAALLHVLGAGTAEAGRIGVGSLSRLQLSHDGRRWSVVLPAGA</sequence>
<protein>
    <submittedName>
        <fullName evidence="2">Histidine phosphatase family protein</fullName>
    </submittedName>
</protein>
<dbReference type="InterPro" id="IPR013078">
    <property type="entry name" value="His_Pase_superF_clade-1"/>
</dbReference>
<evidence type="ECO:0000256" key="1">
    <source>
        <dbReference type="SAM" id="SignalP"/>
    </source>
</evidence>
<organism evidence="2 3">
    <name type="scientific">Paracoccus limosus</name>
    <dbReference type="NCBI Taxonomy" id="913252"/>
    <lineage>
        <taxon>Bacteria</taxon>
        <taxon>Pseudomonadati</taxon>
        <taxon>Pseudomonadota</taxon>
        <taxon>Alphaproteobacteria</taxon>
        <taxon>Rhodobacterales</taxon>
        <taxon>Paracoccaceae</taxon>
        <taxon>Paracoccus</taxon>
    </lineage>
</organism>
<dbReference type="SUPFAM" id="SSF53254">
    <property type="entry name" value="Phosphoglycerate mutase-like"/>
    <property type="match status" value="1"/>
</dbReference>
<dbReference type="PANTHER" id="PTHR48100">
    <property type="entry name" value="BROAD-SPECIFICITY PHOSPHATASE YOR283W-RELATED"/>
    <property type="match status" value="1"/>
</dbReference>
<dbReference type="InterPro" id="IPR029033">
    <property type="entry name" value="His_PPase_superfam"/>
</dbReference>
<accession>A0A844H535</accession>
<dbReference type="AlphaFoldDB" id="A0A844H535"/>
<gene>
    <name evidence="2" type="ORF">GL279_08730</name>
</gene>
<evidence type="ECO:0000313" key="3">
    <source>
        <dbReference type="Proteomes" id="UP000442533"/>
    </source>
</evidence>
<dbReference type="Gene3D" id="3.40.50.1240">
    <property type="entry name" value="Phosphoglycerate mutase-like"/>
    <property type="match status" value="1"/>
</dbReference>
<keyword evidence="3" id="KW-1185">Reference proteome</keyword>
<name>A0A844H535_9RHOB</name>
<reference evidence="2 3" key="1">
    <citation type="submission" date="2019-11" db="EMBL/GenBank/DDBJ databases">
        <authorList>
            <person name="Dong K."/>
        </authorList>
    </citation>
    <scope>NUCLEOTIDE SEQUENCE [LARGE SCALE GENOMIC DNA]</scope>
    <source>
        <strain evidence="2 3">JCM 17370</strain>
    </source>
</reference>
<keyword evidence="1" id="KW-0732">Signal</keyword>
<dbReference type="PANTHER" id="PTHR48100:SF1">
    <property type="entry name" value="HISTIDINE PHOSPHATASE FAMILY PROTEIN-RELATED"/>
    <property type="match status" value="1"/>
</dbReference>
<dbReference type="GO" id="GO:0016791">
    <property type="term" value="F:phosphatase activity"/>
    <property type="evidence" value="ECO:0007669"/>
    <property type="project" value="TreeGrafter"/>
</dbReference>
<comment type="caution">
    <text evidence="2">The sequence shown here is derived from an EMBL/GenBank/DDBJ whole genome shotgun (WGS) entry which is preliminary data.</text>
</comment>
<feature type="chain" id="PRO_5032948492" evidence="1">
    <location>
        <begin position="30"/>
        <end position="193"/>
    </location>
</feature>
<dbReference type="GO" id="GO:0005737">
    <property type="term" value="C:cytoplasm"/>
    <property type="evidence" value="ECO:0007669"/>
    <property type="project" value="TreeGrafter"/>
</dbReference>
<dbReference type="EMBL" id="WMIF01000010">
    <property type="protein sequence ID" value="MTH34683.1"/>
    <property type="molecule type" value="Genomic_DNA"/>
</dbReference>
<feature type="signal peptide" evidence="1">
    <location>
        <begin position="1"/>
        <end position="29"/>
    </location>
</feature>
<proteinExistence type="predicted"/>